<organism evidence="2 3">
    <name type="scientific">Hyalangium rubrum</name>
    <dbReference type="NCBI Taxonomy" id="3103134"/>
    <lineage>
        <taxon>Bacteria</taxon>
        <taxon>Pseudomonadati</taxon>
        <taxon>Myxococcota</taxon>
        <taxon>Myxococcia</taxon>
        <taxon>Myxococcales</taxon>
        <taxon>Cystobacterineae</taxon>
        <taxon>Archangiaceae</taxon>
        <taxon>Hyalangium</taxon>
    </lineage>
</organism>
<feature type="domain" description="Transcription factor zinc-finger" evidence="1">
    <location>
        <begin position="2"/>
        <end position="40"/>
    </location>
</feature>
<reference evidence="2 3" key="1">
    <citation type="submission" date="2023-12" db="EMBL/GenBank/DDBJ databases">
        <title>the genome sequence of Hyalangium sp. s54d21.</title>
        <authorList>
            <person name="Zhang X."/>
        </authorList>
    </citation>
    <scope>NUCLEOTIDE SEQUENCE [LARGE SCALE GENOMIC DNA]</scope>
    <source>
        <strain evidence="3">s54d21</strain>
    </source>
</reference>
<sequence length="267" mass="29037">MNCPACKSDAVEQGFEGSNGARVLLDVCHTCHGLWFDAKESMRLSSKGVLRLFREMHGKRDGAHRLTEPLKCPRCRATLERTHDMARNNRIQYYRCTAGHGHFITFFQFLREKGIVRSLNPRELLELKKHVQTLQCSDCGGSVSLARDTVCPSCRSPLSILDPKALGSAVEDMKQMAAAAGAAGAVVAPAVAAQLLMDKMKMDGFYRRIDSQMQATPAFANSSGGEGSEAVEFAVDVGVEVATEGGLDLLDTGISFFFELVGGILDF</sequence>
<dbReference type="Proteomes" id="UP001291309">
    <property type="component" value="Unassembled WGS sequence"/>
</dbReference>
<keyword evidence="3" id="KW-1185">Reference proteome</keyword>
<dbReference type="RefSeq" id="WP_321549849.1">
    <property type="nucleotide sequence ID" value="NZ_JAXIVS010000013.1"/>
</dbReference>
<dbReference type="EMBL" id="JAXIVS010000013">
    <property type="protein sequence ID" value="MDY7231141.1"/>
    <property type="molecule type" value="Genomic_DNA"/>
</dbReference>
<evidence type="ECO:0000313" key="2">
    <source>
        <dbReference type="EMBL" id="MDY7231141.1"/>
    </source>
</evidence>
<proteinExistence type="predicted"/>
<dbReference type="Pfam" id="PF13453">
    <property type="entry name" value="Zn_ribbon_TFIIB"/>
    <property type="match status" value="1"/>
</dbReference>
<dbReference type="InterPro" id="IPR027392">
    <property type="entry name" value="TF_Znf"/>
</dbReference>
<evidence type="ECO:0000313" key="3">
    <source>
        <dbReference type="Proteomes" id="UP001291309"/>
    </source>
</evidence>
<name>A0ABU5HCF0_9BACT</name>
<comment type="caution">
    <text evidence="2">The sequence shown here is derived from an EMBL/GenBank/DDBJ whole genome shotgun (WGS) entry which is preliminary data.</text>
</comment>
<gene>
    <name evidence="2" type="ORF">SYV04_32430</name>
</gene>
<evidence type="ECO:0000259" key="1">
    <source>
        <dbReference type="Pfam" id="PF13453"/>
    </source>
</evidence>
<protein>
    <submittedName>
        <fullName evidence="2">Zf-TFIIB domain-containing protein</fullName>
    </submittedName>
</protein>
<accession>A0ABU5HCF0</accession>